<protein>
    <submittedName>
        <fullName evidence="1">Uncharacterized protein</fullName>
    </submittedName>
</protein>
<accession>A0A0F9PUH3</accession>
<comment type="caution">
    <text evidence="1">The sequence shown here is derived from an EMBL/GenBank/DDBJ whole genome shotgun (WGS) entry which is preliminary data.</text>
</comment>
<gene>
    <name evidence="1" type="ORF">LCGC14_1174330</name>
</gene>
<proteinExistence type="predicted"/>
<dbReference type="AlphaFoldDB" id="A0A0F9PUH3"/>
<dbReference type="EMBL" id="LAZR01005831">
    <property type="protein sequence ID" value="KKM96817.1"/>
    <property type="molecule type" value="Genomic_DNA"/>
</dbReference>
<sequence>MPYTTTRLTSKDLVIQFLPHGAAATHIQHLYFHADITGGTFKLRVNGETTAAITMTGTIATDLTAINAALDALANLTAGDIVATGTLITDITLTAIVNLWYTIDIVDIDGLTGNTTADPNLVTEVTTQGSILITLSDEVSQFSWEGSVETTDVTPINQFERMEIAVASAVSFDMSMFKASDLDWEYAIFEGQWGYVYVYQQGKIVGKKHFVMQALLEKVSESFPDHDKIEKELSGMRQGAWIVPPNTVYRG</sequence>
<organism evidence="1">
    <name type="scientific">marine sediment metagenome</name>
    <dbReference type="NCBI Taxonomy" id="412755"/>
    <lineage>
        <taxon>unclassified sequences</taxon>
        <taxon>metagenomes</taxon>
        <taxon>ecological metagenomes</taxon>
    </lineage>
</organism>
<name>A0A0F9PUH3_9ZZZZ</name>
<evidence type="ECO:0000313" key="1">
    <source>
        <dbReference type="EMBL" id="KKM96817.1"/>
    </source>
</evidence>
<reference evidence="1" key="1">
    <citation type="journal article" date="2015" name="Nature">
        <title>Complex archaea that bridge the gap between prokaryotes and eukaryotes.</title>
        <authorList>
            <person name="Spang A."/>
            <person name="Saw J.H."/>
            <person name="Jorgensen S.L."/>
            <person name="Zaremba-Niedzwiedzka K."/>
            <person name="Martijn J."/>
            <person name="Lind A.E."/>
            <person name="van Eijk R."/>
            <person name="Schleper C."/>
            <person name="Guy L."/>
            <person name="Ettema T.J."/>
        </authorList>
    </citation>
    <scope>NUCLEOTIDE SEQUENCE</scope>
</reference>